<keyword evidence="3" id="KW-0813">Transport</keyword>
<organism evidence="9 10">
    <name type="scientific">Calicophoron daubneyi</name>
    <name type="common">Rumen fluke</name>
    <name type="synonym">Paramphistomum daubneyi</name>
    <dbReference type="NCBI Taxonomy" id="300641"/>
    <lineage>
        <taxon>Eukaryota</taxon>
        <taxon>Metazoa</taxon>
        <taxon>Spiralia</taxon>
        <taxon>Lophotrochozoa</taxon>
        <taxon>Platyhelminthes</taxon>
        <taxon>Trematoda</taxon>
        <taxon>Digenea</taxon>
        <taxon>Plagiorchiida</taxon>
        <taxon>Pronocephalata</taxon>
        <taxon>Paramphistomoidea</taxon>
        <taxon>Paramphistomidae</taxon>
        <taxon>Calicophoron</taxon>
    </lineage>
</organism>
<dbReference type="Gene3D" id="1.10.520.20">
    <property type="entry name" value="N-terminal domain of the delta subunit of the F1F0-ATP synthase"/>
    <property type="match status" value="1"/>
</dbReference>
<dbReference type="GO" id="GO:0016020">
    <property type="term" value="C:membrane"/>
    <property type="evidence" value="ECO:0007669"/>
    <property type="project" value="UniProtKB-SubCell"/>
</dbReference>
<proteinExistence type="inferred from homology"/>
<dbReference type="AlphaFoldDB" id="A0AAV2T2F4"/>
<dbReference type="NCBIfam" id="TIGR01145">
    <property type="entry name" value="ATP_synt_delta"/>
    <property type="match status" value="1"/>
</dbReference>
<evidence type="ECO:0000256" key="2">
    <source>
        <dbReference type="ARBA" id="ARBA00007046"/>
    </source>
</evidence>
<evidence type="ECO:0000256" key="1">
    <source>
        <dbReference type="ARBA" id="ARBA00004370"/>
    </source>
</evidence>
<name>A0AAV2T2F4_CALDB</name>
<dbReference type="InterPro" id="IPR026015">
    <property type="entry name" value="ATP_synth_OSCP/delta_N_sf"/>
</dbReference>
<gene>
    <name evidence="9" type="ORF">CDAUBV1_LOCUS800</name>
</gene>
<keyword evidence="6" id="KW-0472">Membrane</keyword>
<reference evidence="9" key="1">
    <citation type="submission" date="2024-06" db="EMBL/GenBank/DDBJ databases">
        <authorList>
            <person name="Liu X."/>
            <person name="Lenzi L."/>
            <person name="Haldenby T S."/>
            <person name="Uol C."/>
        </authorList>
    </citation>
    <scope>NUCLEOTIDE SEQUENCE</scope>
</reference>
<dbReference type="Pfam" id="PF00213">
    <property type="entry name" value="OSCP"/>
    <property type="match status" value="1"/>
</dbReference>
<keyword evidence="7" id="KW-0066">ATP synthesis</keyword>
<evidence type="ECO:0000256" key="6">
    <source>
        <dbReference type="ARBA" id="ARBA00023136"/>
    </source>
</evidence>
<evidence type="ECO:0000313" key="9">
    <source>
        <dbReference type="EMBL" id="CAL5129727.1"/>
    </source>
</evidence>
<evidence type="ECO:0000313" key="10">
    <source>
        <dbReference type="Proteomes" id="UP001497525"/>
    </source>
</evidence>
<dbReference type="Proteomes" id="UP001497525">
    <property type="component" value="Unassembled WGS sequence"/>
</dbReference>
<evidence type="ECO:0000256" key="4">
    <source>
        <dbReference type="ARBA" id="ARBA00022781"/>
    </source>
</evidence>
<evidence type="ECO:0000256" key="8">
    <source>
        <dbReference type="ARBA" id="ARBA00033369"/>
    </source>
</evidence>
<protein>
    <recommendedName>
        <fullName evidence="8">Oligomycin sensitivity conferral protein</fullName>
    </recommendedName>
</protein>
<evidence type="ECO:0000256" key="3">
    <source>
        <dbReference type="ARBA" id="ARBA00022448"/>
    </source>
</evidence>
<dbReference type="PRINTS" id="PR00125">
    <property type="entry name" value="ATPASEDELTA"/>
</dbReference>
<dbReference type="InterPro" id="IPR000711">
    <property type="entry name" value="ATPase_OSCP/dsu"/>
</dbReference>
<accession>A0AAV2T2F4</accession>
<dbReference type="PANTHER" id="PTHR11910">
    <property type="entry name" value="ATP SYNTHASE DELTA CHAIN"/>
    <property type="match status" value="1"/>
</dbReference>
<dbReference type="GO" id="GO:0046933">
    <property type="term" value="F:proton-transporting ATP synthase activity, rotational mechanism"/>
    <property type="evidence" value="ECO:0007669"/>
    <property type="project" value="InterPro"/>
</dbReference>
<sequence length="194" mass="22077">MTERYTKAWRQKQHLASVFCKRWPPIQVFGVEGRYATALYSAASKSKVLDNVEKDLKLVRETLSKDAPFREFCANPTLQRSAKVTAISQALDKMKVTPQTKNMFVILTENGRLSRINTVLDKFDQLMSAHRGEVHCVVRTAKALDRSAENELRAALNEFLKPGEKLQLTMEAAQSSPFLFELMHLLVLIVFTCE</sequence>
<evidence type="ECO:0000256" key="7">
    <source>
        <dbReference type="ARBA" id="ARBA00023310"/>
    </source>
</evidence>
<comment type="similarity">
    <text evidence="2">Belongs to the ATPase delta chain family.</text>
</comment>
<comment type="subcellular location">
    <subcellularLocation>
        <location evidence="1">Membrane</location>
    </subcellularLocation>
</comment>
<dbReference type="SUPFAM" id="SSF47928">
    <property type="entry name" value="N-terminal domain of the delta subunit of the F1F0-ATP synthase"/>
    <property type="match status" value="1"/>
</dbReference>
<comment type="caution">
    <text evidence="9">The sequence shown here is derived from an EMBL/GenBank/DDBJ whole genome shotgun (WGS) entry which is preliminary data.</text>
</comment>
<keyword evidence="5" id="KW-0406">Ion transport</keyword>
<evidence type="ECO:0000256" key="5">
    <source>
        <dbReference type="ARBA" id="ARBA00023065"/>
    </source>
</evidence>
<keyword evidence="4" id="KW-0375">Hydrogen ion transport</keyword>
<dbReference type="EMBL" id="CAXLJL010000014">
    <property type="protein sequence ID" value="CAL5129727.1"/>
    <property type="molecule type" value="Genomic_DNA"/>
</dbReference>